<dbReference type="Proteomes" id="UP000183203">
    <property type="component" value="Unassembled WGS sequence"/>
</dbReference>
<dbReference type="STRING" id="993073.AS029_12895"/>
<protein>
    <submittedName>
        <fullName evidence="2">Uncharacterized protein</fullName>
    </submittedName>
</protein>
<proteinExistence type="predicted"/>
<gene>
    <name evidence="2" type="ORF">SAMN05216418_2859</name>
</gene>
<accession>A0A1G6NUH9</accession>
<evidence type="ECO:0000313" key="2">
    <source>
        <dbReference type="EMBL" id="SDC71582.1"/>
    </source>
</evidence>
<reference evidence="2 3" key="1">
    <citation type="submission" date="2016-09" db="EMBL/GenBank/DDBJ databases">
        <authorList>
            <person name="Capua I."/>
            <person name="De Benedictis P."/>
            <person name="Joannis T."/>
            <person name="Lombin L.H."/>
            <person name="Cattoli G."/>
        </authorList>
    </citation>
    <scope>NUCLEOTIDE SEQUENCE [LARGE SCALE GENOMIC DNA]</scope>
    <source>
        <strain evidence="2 3">NIO-1002</strain>
    </source>
</reference>
<evidence type="ECO:0000256" key="1">
    <source>
        <dbReference type="SAM" id="MobiDB-lite"/>
    </source>
</evidence>
<feature type="region of interest" description="Disordered" evidence="1">
    <location>
        <begin position="28"/>
        <end position="57"/>
    </location>
</feature>
<name>A0A1G6NUH9_9MICO</name>
<organism evidence="2 3">
    <name type="scientific">Microbacterium enclense</name>
    <dbReference type="NCBI Taxonomy" id="993073"/>
    <lineage>
        <taxon>Bacteria</taxon>
        <taxon>Bacillati</taxon>
        <taxon>Actinomycetota</taxon>
        <taxon>Actinomycetes</taxon>
        <taxon>Micrococcales</taxon>
        <taxon>Microbacteriaceae</taxon>
        <taxon>Microbacterium</taxon>
    </lineage>
</organism>
<evidence type="ECO:0000313" key="3">
    <source>
        <dbReference type="Proteomes" id="UP000183203"/>
    </source>
</evidence>
<dbReference type="AlphaFoldDB" id="A0A1G6NUH9"/>
<dbReference type="EMBL" id="FMYG01000006">
    <property type="protein sequence ID" value="SDC71582.1"/>
    <property type="molecule type" value="Genomic_DNA"/>
</dbReference>
<feature type="compositionally biased region" description="Low complexity" evidence="1">
    <location>
        <begin position="48"/>
        <end position="57"/>
    </location>
</feature>
<sequence>MMIATLTARPDMAPVPRVEIQLQEMDAYDGGGAGAAPTGSLDGGSPGATGPEATGGTAQMVTVKVPDDTAHITLWRRDGSRRREVRGVIGAAFSFDGFGALDREAGRGVASAYELECHTVFHGSVTLPIGSVIMPAPAERYETVIQQPLNPRLRAVVTETAANVESITRQAPLDLVPVEGKSFPRLVGFGPRQGLSGVQFSFEVPDRATAAAVWATLGDEEHPQLAAWLVRSMHPLLPPVFFCEVRDLQEVDFDLAYGGTRSRFVAVVSEIAAPAPALTTPAVRYSDLVAAFGPSYDEIGTALPRYSQWGTAWEFASAS</sequence>